<feature type="compositionally biased region" description="Basic and acidic residues" evidence="7">
    <location>
        <begin position="653"/>
        <end position="667"/>
    </location>
</feature>
<sequence length="684" mass="74544">MGTNATYFNDASTFGADPFVLWDEASGQYVAYSTDGADAGYRFAIYRSPDLITWQKVPGGALDVDDGSQWAHDWFWAPEVYHNPDTGLYYLFYSARMNEGVAEHFRYPDFEEACKIGVAVSDTPYGPFRNITTEPLDYRPYDPDYHDVNLIMDDTQKKPPETLEEGRTAPKGTYLPFIDPNVFFDGDRIFLYFSRNAYRNWVWDHDLSKYIEESNVYAVELTTDWWNDPAGGTAPTVHPDYVNANLGPDDPPGTRKDGYTPILDYGSDKQEWENAHVDDYAETGGEKKDRRWEEGTTTVKAHRADGSRIYYLTYSANNFQNRHYGVGYATAQSPLGPWRKAPENPVLSQDEQQSMFSTGHGSVIASPDGAELYYVHHGRPSTSDHRRIYTARMRLDDGGLSVDQSTADRPIPSGVAPYALETTTDVVRVDQGATRIGWTVRSARGAGHALTHPLNRVTTSVEPPDAVTLENQPDGAIVRDLHGDLAALTMRYERARADGEFFGVDNHRPEGRESVGATVPVVRCAQTITGRHDGPLEITDGATCLRGAEVNGPVRVRAGASVLAIDSTITGTVSSQGPGGVWVSGGSVGSVDTDGAGLVRLERTAVHGSVRLANGTQAVAVDDSTVGGDVRLVANTGGRPILVAGNEIDGALRCDGNEPRPTDDDRPNQVVGGSHGQCGGLHAG</sequence>
<dbReference type="CDD" id="cd08991">
    <property type="entry name" value="GH43_HoAraf43-like"/>
    <property type="match status" value="1"/>
</dbReference>
<proteinExistence type="inferred from homology"/>
<organism evidence="8 9">
    <name type="scientific">Allosaccharopolyspora coralli</name>
    <dbReference type="NCBI Taxonomy" id="2665642"/>
    <lineage>
        <taxon>Bacteria</taxon>
        <taxon>Bacillati</taxon>
        <taxon>Actinomycetota</taxon>
        <taxon>Actinomycetes</taxon>
        <taxon>Pseudonocardiales</taxon>
        <taxon>Pseudonocardiaceae</taxon>
        <taxon>Allosaccharopolyspora</taxon>
    </lineage>
</organism>
<comment type="similarity">
    <text evidence="1">Belongs to the glycosyl hydrolase 43 family.</text>
</comment>
<dbReference type="Proteomes" id="UP000371041">
    <property type="component" value="Chromosome"/>
</dbReference>
<accession>A0A5Q3QCS9</accession>
<evidence type="ECO:0000313" key="8">
    <source>
        <dbReference type="EMBL" id="QGK72292.1"/>
    </source>
</evidence>
<keyword evidence="9" id="KW-1185">Reference proteome</keyword>
<evidence type="ECO:0000256" key="7">
    <source>
        <dbReference type="SAM" id="MobiDB-lite"/>
    </source>
</evidence>
<reference evidence="9" key="1">
    <citation type="submission" date="2019-11" db="EMBL/GenBank/DDBJ databases">
        <title>The complete genome sequence of Saccharopolyspora sp. E2A.</title>
        <authorList>
            <person name="Zhang G."/>
        </authorList>
    </citation>
    <scope>NUCLEOTIDE SEQUENCE [LARGE SCALE GENOMIC DNA]</scope>
    <source>
        <strain evidence="9">E2A</strain>
    </source>
</reference>
<dbReference type="AlphaFoldDB" id="A0A5Q3QCS9"/>
<keyword evidence="4" id="KW-0119">Carbohydrate metabolism</keyword>
<evidence type="ECO:0000313" key="9">
    <source>
        <dbReference type="Proteomes" id="UP000371041"/>
    </source>
</evidence>
<feature type="site" description="Important for catalytic activity, responsible for pKa modulation of the active site Glu and correct orientation of both the proton donor and substrate" evidence="6">
    <location>
        <position position="179"/>
    </location>
</feature>
<dbReference type="KEGG" id="sace:GIY23_14495"/>
<gene>
    <name evidence="8" type="ORF">GIY23_14495</name>
</gene>
<evidence type="ECO:0000256" key="5">
    <source>
        <dbReference type="ARBA" id="ARBA00023295"/>
    </source>
</evidence>
<dbReference type="InterPro" id="IPR023296">
    <property type="entry name" value="Glyco_hydro_beta-prop_sf"/>
</dbReference>
<dbReference type="GO" id="GO:0045493">
    <property type="term" value="P:xylan catabolic process"/>
    <property type="evidence" value="ECO:0007669"/>
    <property type="project" value="UniProtKB-KW"/>
</dbReference>
<name>A0A5Q3QCS9_9PSEU</name>
<keyword evidence="2" id="KW-0624">Polysaccharide degradation</keyword>
<evidence type="ECO:0000256" key="3">
    <source>
        <dbReference type="ARBA" id="ARBA00022801"/>
    </source>
</evidence>
<evidence type="ECO:0000256" key="4">
    <source>
        <dbReference type="ARBA" id="ARBA00023277"/>
    </source>
</evidence>
<dbReference type="SUPFAM" id="SSF75005">
    <property type="entry name" value="Arabinanase/levansucrase/invertase"/>
    <property type="match status" value="1"/>
</dbReference>
<keyword evidence="2" id="KW-0858">Xylan degradation</keyword>
<dbReference type="GO" id="GO:0004553">
    <property type="term" value="F:hydrolase activity, hydrolyzing O-glycosyl compounds"/>
    <property type="evidence" value="ECO:0007669"/>
    <property type="project" value="InterPro"/>
</dbReference>
<keyword evidence="5" id="KW-0326">Glycosidase</keyword>
<feature type="region of interest" description="Disordered" evidence="7">
    <location>
        <begin position="653"/>
        <end position="684"/>
    </location>
</feature>
<dbReference type="InterPro" id="IPR006710">
    <property type="entry name" value="Glyco_hydro_43"/>
</dbReference>
<evidence type="ECO:0000256" key="6">
    <source>
        <dbReference type="PIRSR" id="PIRSR606710-2"/>
    </source>
</evidence>
<dbReference type="InterPro" id="IPR052176">
    <property type="entry name" value="Glycosyl_Hydrlase_43_Enz"/>
</dbReference>
<dbReference type="Pfam" id="PF04616">
    <property type="entry name" value="Glyco_hydro_43"/>
    <property type="match status" value="2"/>
</dbReference>
<dbReference type="Gene3D" id="2.115.10.20">
    <property type="entry name" value="Glycosyl hydrolase domain, family 43"/>
    <property type="match status" value="1"/>
</dbReference>
<dbReference type="PANTHER" id="PTHR43772">
    <property type="entry name" value="ENDO-1,4-BETA-XYLANASE"/>
    <property type="match status" value="1"/>
</dbReference>
<evidence type="ECO:0000256" key="1">
    <source>
        <dbReference type="ARBA" id="ARBA00009865"/>
    </source>
</evidence>
<keyword evidence="3 8" id="KW-0378">Hydrolase</keyword>
<dbReference type="PANTHER" id="PTHR43772:SF2">
    <property type="entry name" value="PUTATIVE (AFU_ORTHOLOGUE AFUA_2G04480)-RELATED"/>
    <property type="match status" value="1"/>
</dbReference>
<evidence type="ECO:0000256" key="2">
    <source>
        <dbReference type="ARBA" id="ARBA00022651"/>
    </source>
</evidence>
<feature type="compositionally biased region" description="Gly residues" evidence="7">
    <location>
        <begin position="673"/>
        <end position="684"/>
    </location>
</feature>
<dbReference type="EMBL" id="CP045929">
    <property type="protein sequence ID" value="QGK72292.1"/>
    <property type="molecule type" value="Genomic_DNA"/>
</dbReference>
<protein>
    <submittedName>
        <fullName evidence="8">Family 43 glycosylhydrolase</fullName>
    </submittedName>
</protein>